<protein>
    <submittedName>
        <fullName evidence="1">Uncharacterized protein</fullName>
    </submittedName>
</protein>
<evidence type="ECO:0000313" key="2">
    <source>
        <dbReference type="Proteomes" id="UP000193144"/>
    </source>
</evidence>
<organism evidence="1 2">
    <name type="scientific">Clohesyomyces aquaticus</name>
    <dbReference type="NCBI Taxonomy" id="1231657"/>
    <lineage>
        <taxon>Eukaryota</taxon>
        <taxon>Fungi</taxon>
        <taxon>Dikarya</taxon>
        <taxon>Ascomycota</taxon>
        <taxon>Pezizomycotina</taxon>
        <taxon>Dothideomycetes</taxon>
        <taxon>Pleosporomycetidae</taxon>
        <taxon>Pleosporales</taxon>
        <taxon>Lindgomycetaceae</taxon>
        <taxon>Clohesyomyces</taxon>
    </lineage>
</organism>
<reference evidence="1 2" key="1">
    <citation type="submission" date="2016-07" db="EMBL/GenBank/DDBJ databases">
        <title>Pervasive Adenine N6-methylation of Active Genes in Fungi.</title>
        <authorList>
            <consortium name="DOE Joint Genome Institute"/>
            <person name="Mondo S.J."/>
            <person name="Dannebaum R.O."/>
            <person name="Kuo R.C."/>
            <person name="Labutti K."/>
            <person name="Haridas S."/>
            <person name="Kuo A."/>
            <person name="Salamov A."/>
            <person name="Ahrendt S.R."/>
            <person name="Lipzen A."/>
            <person name="Sullivan W."/>
            <person name="Andreopoulos W.B."/>
            <person name="Clum A."/>
            <person name="Lindquist E."/>
            <person name="Daum C."/>
            <person name="Ramamoorthy G.K."/>
            <person name="Gryganskyi A."/>
            <person name="Culley D."/>
            <person name="Magnuson J.K."/>
            <person name="James T.Y."/>
            <person name="O'Malley M.A."/>
            <person name="Stajich J.E."/>
            <person name="Spatafora J.W."/>
            <person name="Visel A."/>
            <person name="Grigoriev I.V."/>
        </authorList>
    </citation>
    <scope>NUCLEOTIDE SEQUENCE [LARGE SCALE GENOMIC DNA]</scope>
    <source>
        <strain evidence="1 2">CBS 115471</strain>
    </source>
</reference>
<accession>A0A1Y1Y5F2</accession>
<sequence>MPGLRARVFEARGYAGRHSEHPLPRYLVLGMSDTRNFVGLASFDNEYVDGSLCCRVAWTSQKYIPIENLEAHNVCEDCIDFVDLITIEVVYFVLLVQPLGDRKYKRVGVAMLYSKVEEPLEL</sequence>
<dbReference type="EMBL" id="MCFA01000350">
    <property type="protein sequence ID" value="ORX93223.1"/>
    <property type="molecule type" value="Genomic_DNA"/>
</dbReference>
<dbReference type="Proteomes" id="UP000193144">
    <property type="component" value="Unassembled WGS sequence"/>
</dbReference>
<evidence type="ECO:0000313" key="1">
    <source>
        <dbReference type="EMBL" id="ORX93223.1"/>
    </source>
</evidence>
<dbReference type="AlphaFoldDB" id="A0A1Y1Y5F2"/>
<keyword evidence="2" id="KW-1185">Reference proteome</keyword>
<comment type="caution">
    <text evidence="1">The sequence shown here is derived from an EMBL/GenBank/DDBJ whole genome shotgun (WGS) entry which is preliminary data.</text>
</comment>
<name>A0A1Y1Y5F2_9PLEO</name>
<proteinExistence type="predicted"/>
<gene>
    <name evidence="1" type="ORF">BCR34DRAFT_580641</name>
</gene>